<name>A0A2N3Q079_9PROT</name>
<dbReference type="AlphaFoldDB" id="A0A2N3Q079"/>
<evidence type="ECO:0000256" key="2">
    <source>
        <dbReference type="PROSITE-ProRule" id="PRU00169"/>
    </source>
</evidence>
<dbReference type="Pfam" id="PF00072">
    <property type="entry name" value="Response_reg"/>
    <property type="match status" value="1"/>
</dbReference>
<dbReference type="InterPro" id="IPR001789">
    <property type="entry name" value="Sig_transdc_resp-reg_receiver"/>
</dbReference>
<dbReference type="SMART" id="SM00448">
    <property type="entry name" value="REC"/>
    <property type="match status" value="1"/>
</dbReference>
<dbReference type="PROSITE" id="PS50110">
    <property type="entry name" value="RESPONSE_REGULATORY"/>
    <property type="match status" value="1"/>
</dbReference>
<dbReference type="SUPFAM" id="SSF52172">
    <property type="entry name" value="CheY-like"/>
    <property type="match status" value="1"/>
</dbReference>
<dbReference type="RefSeq" id="WP_101249021.1">
    <property type="nucleotide sequence ID" value="NZ_PIUM01000002.1"/>
</dbReference>
<evidence type="ECO:0000313" key="5">
    <source>
        <dbReference type="Proteomes" id="UP000233293"/>
    </source>
</evidence>
<organism evidence="4 5">
    <name type="scientific">Telmatospirillum siberiense</name>
    <dbReference type="NCBI Taxonomy" id="382514"/>
    <lineage>
        <taxon>Bacteria</taxon>
        <taxon>Pseudomonadati</taxon>
        <taxon>Pseudomonadota</taxon>
        <taxon>Alphaproteobacteria</taxon>
        <taxon>Rhodospirillales</taxon>
        <taxon>Rhodospirillaceae</taxon>
        <taxon>Telmatospirillum</taxon>
    </lineage>
</organism>
<evidence type="ECO:0000259" key="3">
    <source>
        <dbReference type="PROSITE" id="PS50110"/>
    </source>
</evidence>
<dbReference type="PANTHER" id="PTHR44591:SF3">
    <property type="entry name" value="RESPONSE REGULATORY DOMAIN-CONTAINING PROTEIN"/>
    <property type="match status" value="1"/>
</dbReference>
<dbReference type="OrthoDB" id="7932149at2"/>
<reference evidence="5" key="1">
    <citation type="submission" date="2017-12" db="EMBL/GenBank/DDBJ databases">
        <title>Draft genome sequence of Telmatospirillum siberiense 26-4b1T, an acidotolerant peatland alphaproteobacterium potentially involved in sulfur cycling.</title>
        <authorList>
            <person name="Hausmann B."/>
            <person name="Pjevac P."/>
            <person name="Schreck K."/>
            <person name="Herbold C.W."/>
            <person name="Daims H."/>
            <person name="Wagner M."/>
            <person name="Pester M."/>
            <person name="Loy A."/>
        </authorList>
    </citation>
    <scope>NUCLEOTIDE SEQUENCE [LARGE SCALE GENOMIC DNA]</scope>
    <source>
        <strain evidence="5">26-4b1</strain>
    </source>
</reference>
<keyword evidence="5" id="KW-1185">Reference proteome</keyword>
<feature type="modified residue" description="4-aspartylphosphate" evidence="2">
    <location>
        <position position="77"/>
    </location>
</feature>
<dbReference type="InterPro" id="IPR050595">
    <property type="entry name" value="Bact_response_regulator"/>
</dbReference>
<dbReference type="CDD" id="cd00156">
    <property type="entry name" value="REC"/>
    <property type="match status" value="1"/>
</dbReference>
<dbReference type="PANTHER" id="PTHR44591">
    <property type="entry name" value="STRESS RESPONSE REGULATOR PROTEIN 1"/>
    <property type="match status" value="1"/>
</dbReference>
<comment type="caution">
    <text evidence="4">The sequence shown here is derived from an EMBL/GenBank/DDBJ whole genome shotgun (WGS) entry which is preliminary data.</text>
</comment>
<dbReference type="EMBL" id="PIUM01000002">
    <property type="protein sequence ID" value="PKU26060.1"/>
    <property type="molecule type" value="Genomic_DNA"/>
</dbReference>
<sequence>MVEVGETAKGLADDGLRSVPVSGLAPLVAVVEDETIVMIGYQMLFESWGYRVVAAGAAADVLAGLSPGDSPDVIIADYRLRDGQTGVSAIRAIQGAFRKSIPGILITGDTGAERLREAAASGLPILHKPVNGSQLRELLKRSLAQGEE</sequence>
<feature type="domain" description="Response regulatory" evidence="3">
    <location>
        <begin position="27"/>
        <end position="143"/>
    </location>
</feature>
<keyword evidence="1 2" id="KW-0597">Phosphoprotein</keyword>
<dbReference type="GO" id="GO:0000160">
    <property type="term" value="P:phosphorelay signal transduction system"/>
    <property type="evidence" value="ECO:0007669"/>
    <property type="project" value="InterPro"/>
</dbReference>
<dbReference type="Proteomes" id="UP000233293">
    <property type="component" value="Unassembled WGS sequence"/>
</dbReference>
<gene>
    <name evidence="4" type="ORF">CWS72_02675</name>
</gene>
<dbReference type="Gene3D" id="3.40.50.2300">
    <property type="match status" value="1"/>
</dbReference>
<proteinExistence type="predicted"/>
<accession>A0A2N3Q079</accession>
<dbReference type="InterPro" id="IPR011006">
    <property type="entry name" value="CheY-like_superfamily"/>
</dbReference>
<protein>
    <submittedName>
        <fullName evidence="4">Response regulator</fullName>
    </submittedName>
</protein>
<evidence type="ECO:0000256" key="1">
    <source>
        <dbReference type="ARBA" id="ARBA00022553"/>
    </source>
</evidence>
<evidence type="ECO:0000313" key="4">
    <source>
        <dbReference type="EMBL" id="PKU26060.1"/>
    </source>
</evidence>